<dbReference type="Gene3D" id="3.90.1150.10">
    <property type="entry name" value="Aspartate Aminotransferase, domain 1"/>
    <property type="match status" value="1"/>
</dbReference>
<dbReference type="InterPro" id="IPR015424">
    <property type="entry name" value="PyrdxlP-dep_Trfase"/>
</dbReference>
<dbReference type="PANTHER" id="PTHR42858:SF1">
    <property type="entry name" value="LD15494P"/>
    <property type="match status" value="1"/>
</dbReference>
<feature type="domain" description="Aminotransferase class I/classII large" evidence="1">
    <location>
        <begin position="40"/>
        <end position="275"/>
    </location>
</feature>
<dbReference type="InterPro" id="IPR004839">
    <property type="entry name" value="Aminotransferase_I/II_large"/>
</dbReference>
<dbReference type="OrthoDB" id="7042322at2759"/>
<sequence length="284" mass="31465">MGGSSQGLINLLRGWPNPDLLPVAQIKAAAASALSHPDVSTSGLLYGPDPGYEPLRQQLAKWLTSFYQPSQPIGPERICISGGASQDLACILQVFSDPVYTRHVWMVSPTYFMACRIFEDSGFYGRLRSVPEDNEGIDIEFLVRELQKAEKEAKLKGNNEPIYRHLVYAVPTFSNPSSMTMSLRRRQQLVSVARQYDALVITDDVYDQLQWQRDSASTRPHDTEAAMPRIVDVDRTLDGGSEREGADGFGNAVSNGSFSKIVGPGVRTGWAEGTKKFAYELSQW</sequence>
<dbReference type="InterPro" id="IPR015422">
    <property type="entry name" value="PyrdxlP-dep_Trfase_small"/>
</dbReference>
<evidence type="ECO:0000313" key="3">
    <source>
        <dbReference type="Proteomes" id="UP000664521"/>
    </source>
</evidence>
<dbReference type="Pfam" id="PF00155">
    <property type="entry name" value="Aminotran_1_2"/>
    <property type="match status" value="1"/>
</dbReference>
<dbReference type="InterPro" id="IPR015421">
    <property type="entry name" value="PyrdxlP-dep_Trfase_major"/>
</dbReference>
<organism evidence="2 3">
    <name type="scientific">Heterodermia speciosa</name>
    <dbReference type="NCBI Taxonomy" id="116794"/>
    <lineage>
        <taxon>Eukaryota</taxon>
        <taxon>Fungi</taxon>
        <taxon>Dikarya</taxon>
        <taxon>Ascomycota</taxon>
        <taxon>Pezizomycotina</taxon>
        <taxon>Lecanoromycetes</taxon>
        <taxon>OSLEUM clade</taxon>
        <taxon>Lecanoromycetidae</taxon>
        <taxon>Caliciales</taxon>
        <taxon>Physciaceae</taxon>
        <taxon>Heterodermia</taxon>
    </lineage>
</organism>
<dbReference type="PANTHER" id="PTHR42858">
    <property type="entry name" value="AMINOTRANSFERASE"/>
    <property type="match status" value="1"/>
</dbReference>
<gene>
    <name evidence="2" type="ORF">HETSPECPRED_000588</name>
</gene>
<dbReference type="EMBL" id="CAJPDS010000103">
    <property type="protein sequence ID" value="CAF9937609.1"/>
    <property type="molecule type" value="Genomic_DNA"/>
</dbReference>
<dbReference type="Gene3D" id="3.40.640.10">
    <property type="entry name" value="Type I PLP-dependent aspartate aminotransferase-like (Major domain)"/>
    <property type="match status" value="1"/>
</dbReference>
<dbReference type="CDD" id="cd00609">
    <property type="entry name" value="AAT_like"/>
    <property type="match status" value="1"/>
</dbReference>
<name>A0A8H3G6V2_9LECA</name>
<dbReference type="AlphaFoldDB" id="A0A8H3G6V2"/>
<dbReference type="GO" id="GO:0030170">
    <property type="term" value="F:pyridoxal phosphate binding"/>
    <property type="evidence" value="ECO:0007669"/>
    <property type="project" value="InterPro"/>
</dbReference>
<keyword evidence="3" id="KW-1185">Reference proteome</keyword>
<dbReference type="SUPFAM" id="SSF53383">
    <property type="entry name" value="PLP-dependent transferases"/>
    <property type="match status" value="1"/>
</dbReference>
<reference evidence="2" key="1">
    <citation type="submission" date="2021-03" db="EMBL/GenBank/DDBJ databases">
        <authorList>
            <person name="Tagirdzhanova G."/>
        </authorList>
    </citation>
    <scope>NUCLEOTIDE SEQUENCE</scope>
</reference>
<dbReference type="Proteomes" id="UP000664521">
    <property type="component" value="Unassembled WGS sequence"/>
</dbReference>
<dbReference type="GO" id="GO:0047536">
    <property type="term" value="F:2-aminoadipate transaminase activity"/>
    <property type="evidence" value="ECO:0007669"/>
    <property type="project" value="TreeGrafter"/>
</dbReference>
<protein>
    <recommendedName>
        <fullName evidence="1">Aminotransferase class I/classII large domain-containing protein</fullName>
    </recommendedName>
</protein>
<proteinExistence type="predicted"/>
<comment type="caution">
    <text evidence="2">The sequence shown here is derived from an EMBL/GenBank/DDBJ whole genome shotgun (WGS) entry which is preliminary data.</text>
</comment>
<accession>A0A8H3G6V2</accession>
<evidence type="ECO:0000313" key="2">
    <source>
        <dbReference type="EMBL" id="CAF9937609.1"/>
    </source>
</evidence>
<evidence type="ECO:0000259" key="1">
    <source>
        <dbReference type="Pfam" id="PF00155"/>
    </source>
</evidence>